<sequence>MPKSHKRSPIITRKSLYWILSVSVVCYLFHLSVDVQNLSRFVEADPNDVFYLLKDPVNLLILHPKVVEIQILDRHSQMTLDFAEFYMTEQLSFGNSTTLVNMVANPVDRSVSLKVNTFLDLLHISIDWKIHSKNKGTKTYTQIEEEIRVKCPLLFKYVIGDLLYEYHHILMDRIQLKYSSEPSIALM</sequence>
<evidence type="ECO:0000256" key="1">
    <source>
        <dbReference type="SAM" id="Phobius"/>
    </source>
</evidence>
<keyword evidence="1" id="KW-0812">Transmembrane</keyword>
<dbReference type="EMBL" id="CAJPWZ010000983">
    <property type="protein sequence ID" value="CAG2204775.1"/>
    <property type="molecule type" value="Genomic_DNA"/>
</dbReference>
<reference evidence="2" key="1">
    <citation type="submission" date="2021-03" db="EMBL/GenBank/DDBJ databases">
        <authorList>
            <person name="Bekaert M."/>
        </authorList>
    </citation>
    <scope>NUCLEOTIDE SEQUENCE</scope>
</reference>
<keyword evidence="3" id="KW-1185">Reference proteome</keyword>
<organism evidence="2 3">
    <name type="scientific">Mytilus edulis</name>
    <name type="common">Blue mussel</name>
    <dbReference type="NCBI Taxonomy" id="6550"/>
    <lineage>
        <taxon>Eukaryota</taxon>
        <taxon>Metazoa</taxon>
        <taxon>Spiralia</taxon>
        <taxon>Lophotrochozoa</taxon>
        <taxon>Mollusca</taxon>
        <taxon>Bivalvia</taxon>
        <taxon>Autobranchia</taxon>
        <taxon>Pteriomorphia</taxon>
        <taxon>Mytilida</taxon>
        <taxon>Mytiloidea</taxon>
        <taxon>Mytilidae</taxon>
        <taxon>Mytilinae</taxon>
        <taxon>Mytilus</taxon>
    </lineage>
</organism>
<keyword evidence="1" id="KW-1133">Transmembrane helix</keyword>
<evidence type="ECO:0000313" key="2">
    <source>
        <dbReference type="EMBL" id="CAG2204775.1"/>
    </source>
</evidence>
<gene>
    <name evidence="2" type="ORF">MEDL_19188</name>
</gene>
<protein>
    <submittedName>
        <fullName evidence="2">Uncharacterized protein</fullName>
    </submittedName>
</protein>
<name>A0A8S3RDD3_MYTED</name>
<dbReference type="AlphaFoldDB" id="A0A8S3RDD3"/>
<comment type="caution">
    <text evidence="2">The sequence shown here is derived from an EMBL/GenBank/DDBJ whole genome shotgun (WGS) entry which is preliminary data.</text>
</comment>
<keyword evidence="1" id="KW-0472">Membrane</keyword>
<feature type="transmembrane region" description="Helical" evidence="1">
    <location>
        <begin position="16"/>
        <end position="33"/>
    </location>
</feature>
<evidence type="ECO:0000313" key="3">
    <source>
        <dbReference type="Proteomes" id="UP000683360"/>
    </source>
</evidence>
<proteinExistence type="predicted"/>
<dbReference type="Proteomes" id="UP000683360">
    <property type="component" value="Unassembled WGS sequence"/>
</dbReference>
<dbReference type="OrthoDB" id="6045919at2759"/>
<accession>A0A8S3RDD3</accession>